<dbReference type="InterPro" id="IPR026010">
    <property type="entry name" value="NSP1/NUP62"/>
</dbReference>
<evidence type="ECO:0000256" key="14">
    <source>
        <dbReference type="SAM" id="Coils"/>
    </source>
</evidence>
<dbReference type="PANTHER" id="PTHR12084:SF0">
    <property type="entry name" value="NUCLEAR PORE GLYCOPROTEIN P62"/>
    <property type="match status" value="1"/>
</dbReference>
<evidence type="ECO:0000256" key="1">
    <source>
        <dbReference type="ARBA" id="ARBA00004335"/>
    </source>
</evidence>
<keyword evidence="7" id="KW-0653">Protein transport</keyword>
<keyword evidence="5" id="KW-0813">Transport</keyword>
<evidence type="ECO:0000256" key="6">
    <source>
        <dbReference type="ARBA" id="ARBA00022816"/>
    </source>
</evidence>
<evidence type="ECO:0000256" key="8">
    <source>
        <dbReference type="ARBA" id="ARBA00023010"/>
    </source>
</evidence>
<evidence type="ECO:0000313" key="18">
    <source>
        <dbReference type="Proteomes" id="UP000053257"/>
    </source>
</evidence>
<feature type="region of interest" description="Disordered" evidence="15">
    <location>
        <begin position="540"/>
        <end position="580"/>
    </location>
</feature>
<dbReference type="HOGENOM" id="CLU_018823_1_0_1"/>
<evidence type="ECO:0000256" key="4">
    <source>
        <dbReference type="ARBA" id="ARBA00005911"/>
    </source>
</evidence>
<proteinExistence type="inferred from homology"/>
<feature type="compositionally biased region" description="Low complexity" evidence="15">
    <location>
        <begin position="140"/>
        <end position="178"/>
    </location>
</feature>
<gene>
    <name evidence="17" type="ORF">PHLGIDRAFT_32607</name>
</gene>
<keyword evidence="6" id="KW-0509">mRNA transport</keyword>
<dbReference type="PANTHER" id="PTHR12084">
    <property type="entry name" value="NUCLEAR PORE GLYCOPROTEIN P62-RELATED"/>
    <property type="match status" value="1"/>
</dbReference>
<evidence type="ECO:0000313" key="17">
    <source>
        <dbReference type="EMBL" id="KIP12653.1"/>
    </source>
</evidence>
<sequence>MSFNLFANNNNAASGSNTQGSTTNSTGLFGQPATAPAGGLFGGAAPSTTPATTGPGLFGFGNPASATTGGTTGNTLAAAPAASTLFGNTTTTPAAGNLFGGATSTPASTSTIATAPAVPTGGVFAGFGQTKPADQNAPKPANNSSTATSAPAAPLFGTTPATTTGAAGSAPTSTSAPTAGGGLFSGGLFGTKPATPAAGTSTPAAVGAFGSAGTATPANSTPSLFGGLGNTSVGSTVAPAAGASIATPGPSLFGSTAATPNKPEEKKDGAAPAASTFNLFGAANANKPAEKKDEAPKPGAPGTTASTSATGASSQVAVPAPSMLRGKTLDEIVNKWTSELDVHVKVFGTYATDVAVWDRALVESGNNLSALYATLLAAEREQNDVDQSLEHIEQQQRDLAATLDAYEKVTDEILGSSSVPSQGGASSGLRSLDTGPADTERDRNYMLATELHGHLDDLSGSLTQMIESVNALSPNSTSDLSGSTATSALTTVQNGPALDDPLTQIAQVLANHLESLQWIDGAVREVETKVVDVERRVRGAASDSTAGLASPRLGAGSVGPGGGGVRGGGDYSGRFGYSGR</sequence>
<dbReference type="GO" id="GO:0031965">
    <property type="term" value="C:nuclear membrane"/>
    <property type="evidence" value="ECO:0007669"/>
    <property type="project" value="UniProtKB-SubCell"/>
</dbReference>
<keyword evidence="18" id="KW-1185">Reference proteome</keyword>
<dbReference type="GO" id="GO:0005543">
    <property type="term" value="F:phospholipid binding"/>
    <property type="evidence" value="ECO:0007669"/>
    <property type="project" value="TreeGrafter"/>
</dbReference>
<dbReference type="Gene3D" id="1.20.5.170">
    <property type="match status" value="1"/>
</dbReference>
<organism evidence="17 18">
    <name type="scientific">Phlebiopsis gigantea (strain 11061_1 CR5-6)</name>
    <name type="common">White-rot fungus</name>
    <name type="synonym">Peniophora gigantea</name>
    <dbReference type="NCBI Taxonomy" id="745531"/>
    <lineage>
        <taxon>Eukaryota</taxon>
        <taxon>Fungi</taxon>
        <taxon>Dikarya</taxon>
        <taxon>Basidiomycota</taxon>
        <taxon>Agaricomycotina</taxon>
        <taxon>Agaricomycetes</taxon>
        <taxon>Polyporales</taxon>
        <taxon>Phanerochaetaceae</taxon>
        <taxon>Phlebiopsis</taxon>
    </lineage>
</organism>
<keyword evidence="14" id="KW-0175">Coiled coil</keyword>
<comment type="similarity">
    <text evidence="4">Belongs to the nucleoporin NSP1/NUP62 family.</text>
</comment>
<feature type="region of interest" description="Disordered" evidence="15">
    <location>
        <begin position="287"/>
        <end position="319"/>
    </location>
</feature>
<evidence type="ECO:0000256" key="7">
    <source>
        <dbReference type="ARBA" id="ARBA00022927"/>
    </source>
</evidence>
<dbReference type="OrthoDB" id="344345at2759"/>
<dbReference type="GO" id="GO:0051028">
    <property type="term" value="P:mRNA transport"/>
    <property type="evidence" value="ECO:0007669"/>
    <property type="project" value="UniProtKB-KW"/>
</dbReference>
<evidence type="ECO:0000256" key="3">
    <source>
        <dbReference type="ARBA" id="ARBA00004620"/>
    </source>
</evidence>
<dbReference type="GO" id="GO:0006405">
    <property type="term" value="P:RNA export from nucleus"/>
    <property type="evidence" value="ECO:0007669"/>
    <property type="project" value="TreeGrafter"/>
</dbReference>
<feature type="compositionally biased region" description="Low complexity" evidence="15">
    <location>
        <begin position="300"/>
        <end position="314"/>
    </location>
</feature>
<feature type="compositionally biased region" description="Low complexity" evidence="15">
    <location>
        <begin position="415"/>
        <end position="428"/>
    </location>
</feature>
<reference evidence="17 18" key="1">
    <citation type="journal article" date="2014" name="PLoS Genet.">
        <title>Analysis of the Phlebiopsis gigantea genome, transcriptome and secretome provides insight into its pioneer colonization strategies of wood.</title>
        <authorList>
            <person name="Hori C."/>
            <person name="Ishida T."/>
            <person name="Igarashi K."/>
            <person name="Samejima M."/>
            <person name="Suzuki H."/>
            <person name="Master E."/>
            <person name="Ferreira P."/>
            <person name="Ruiz-Duenas F.J."/>
            <person name="Held B."/>
            <person name="Canessa P."/>
            <person name="Larrondo L.F."/>
            <person name="Schmoll M."/>
            <person name="Druzhinina I.S."/>
            <person name="Kubicek C.P."/>
            <person name="Gaskell J.A."/>
            <person name="Kersten P."/>
            <person name="St John F."/>
            <person name="Glasner J."/>
            <person name="Sabat G."/>
            <person name="Splinter BonDurant S."/>
            <person name="Syed K."/>
            <person name="Yadav J."/>
            <person name="Mgbeahuruike A.C."/>
            <person name="Kovalchuk A."/>
            <person name="Asiegbu F.O."/>
            <person name="Lackner G."/>
            <person name="Hoffmeister D."/>
            <person name="Rencoret J."/>
            <person name="Gutierrez A."/>
            <person name="Sun H."/>
            <person name="Lindquist E."/>
            <person name="Barry K."/>
            <person name="Riley R."/>
            <person name="Grigoriev I.V."/>
            <person name="Henrissat B."/>
            <person name="Kues U."/>
            <person name="Berka R.M."/>
            <person name="Martinez A.T."/>
            <person name="Covert S.F."/>
            <person name="Blanchette R.A."/>
            <person name="Cullen D."/>
        </authorList>
    </citation>
    <scope>NUCLEOTIDE SEQUENCE [LARGE SCALE GENOMIC DNA]</scope>
    <source>
        <strain evidence="17 18">11061_1 CR5-6</strain>
    </source>
</reference>
<evidence type="ECO:0000256" key="15">
    <source>
        <dbReference type="SAM" id="MobiDB-lite"/>
    </source>
</evidence>
<dbReference type="GO" id="GO:0017056">
    <property type="term" value="F:structural constituent of nuclear pore"/>
    <property type="evidence" value="ECO:0007669"/>
    <property type="project" value="InterPro"/>
</dbReference>
<dbReference type="AlphaFoldDB" id="A0A0C3PX55"/>
<evidence type="ECO:0000256" key="11">
    <source>
        <dbReference type="ARBA" id="ARBA00068864"/>
    </source>
</evidence>
<feature type="domain" description="Nucleoporin NSP1-like C-terminal" evidence="16">
    <location>
        <begin position="315"/>
        <end position="420"/>
    </location>
</feature>
<dbReference type="GO" id="GO:0044613">
    <property type="term" value="C:nuclear pore central transport channel"/>
    <property type="evidence" value="ECO:0007669"/>
    <property type="project" value="TreeGrafter"/>
</dbReference>
<feature type="region of interest" description="Disordered" evidence="15">
    <location>
        <begin position="414"/>
        <end position="439"/>
    </location>
</feature>
<feature type="coiled-coil region" evidence="14">
    <location>
        <begin position="375"/>
        <end position="412"/>
    </location>
</feature>
<evidence type="ECO:0000256" key="12">
    <source>
        <dbReference type="ARBA" id="ARBA00078941"/>
    </source>
</evidence>
<protein>
    <recommendedName>
        <fullName evidence="11">Nucleoporin NSP1</fullName>
    </recommendedName>
    <alternativeName>
        <fullName evidence="12">Nuclear pore protein NSP1</fullName>
    </alternativeName>
    <alternativeName>
        <fullName evidence="13">Nucleoskeletal-like protein</fullName>
    </alternativeName>
</protein>
<comment type="subcellular location">
    <subcellularLocation>
        <location evidence="1">Nucleus membrane</location>
        <topology evidence="1">Peripheral membrane protein</topology>
        <orientation evidence="1">Cytoplasmic side</orientation>
    </subcellularLocation>
    <subcellularLocation>
        <location evidence="3">Nucleus membrane</location>
        <topology evidence="3">Peripheral membrane protein</topology>
        <orientation evidence="3">Nucleoplasmic side</orientation>
    </subcellularLocation>
    <subcellularLocation>
        <location evidence="2">Nucleus</location>
        <location evidence="2">Nuclear pore complex</location>
    </subcellularLocation>
</comment>
<feature type="region of interest" description="Disordered" evidence="15">
    <location>
        <begin position="245"/>
        <end position="271"/>
    </location>
</feature>
<feature type="compositionally biased region" description="Gly residues" evidence="15">
    <location>
        <begin position="556"/>
        <end position="580"/>
    </location>
</feature>
<keyword evidence="9" id="KW-0906">Nuclear pore complex</keyword>
<evidence type="ECO:0000256" key="10">
    <source>
        <dbReference type="ARBA" id="ARBA00023242"/>
    </source>
</evidence>
<evidence type="ECO:0000256" key="5">
    <source>
        <dbReference type="ARBA" id="ARBA00022448"/>
    </source>
</evidence>
<feature type="region of interest" description="Disordered" evidence="15">
    <location>
        <begin position="1"/>
        <end position="65"/>
    </location>
</feature>
<dbReference type="GO" id="GO:0006606">
    <property type="term" value="P:protein import into nucleus"/>
    <property type="evidence" value="ECO:0007669"/>
    <property type="project" value="TreeGrafter"/>
</dbReference>
<evidence type="ECO:0000256" key="9">
    <source>
        <dbReference type="ARBA" id="ARBA00023132"/>
    </source>
</evidence>
<dbReference type="InterPro" id="IPR007758">
    <property type="entry name" value="Nucleoporin_NSP1_C"/>
</dbReference>
<keyword evidence="8" id="KW-0811">Translocation</keyword>
<dbReference type="Proteomes" id="UP000053257">
    <property type="component" value="Unassembled WGS sequence"/>
</dbReference>
<dbReference type="Pfam" id="PF05064">
    <property type="entry name" value="Nsp1_C"/>
    <property type="match status" value="1"/>
</dbReference>
<dbReference type="EMBL" id="KN840438">
    <property type="protein sequence ID" value="KIP12653.1"/>
    <property type="molecule type" value="Genomic_DNA"/>
</dbReference>
<dbReference type="STRING" id="745531.A0A0C3PX55"/>
<name>A0A0C3PX55_PHLG1</name>
<evidence type="ECO:0000256" key="2">
    <source>
        <dbReference type="ARBA" id="ARBA00004567"/>
    </source>
</evidence>
<feature type="region of interest" description="Disordered" evidence="15">
    <location>
        <begin position="123"/>
        <end position="179"/>
    </location>
</feature>
<keyword evidence="10" id="KW-0539">Nucleus</keyword>
<evidence type="ECO:0000256" key="13">
    <source>
        <dbReference type="ARBA" id="ARBA00081079"/>
    </source>
</evidence>
<evidence type="ECO:0000259" key="16">
    <source>
        <dbReference type="Pfam" id="PF05064"/>
    </source>
</evidence>
<dbReference type="FunFam" id="1.20.5.170:FF:000040">
    <property type="entry name" value="Nuclear pore glycoprotein p62"/>
    <property type="match status" value="1"/>
</dbReference>
<accession>A0A0C3PX55</accession>